<dbReference type="FunFam" id="3.40.1390.30:FF:000001">
    <property type="entry name" value="GTP cyclohydrolase 1 type 2"/>
    <property type="match status" value="1"/>
</dbReference>
<feature type="binding site" evidence="5">
    <location>
        <position position="226"/>
    </location>
    <ligand>
        <name>a divalent metal cation</name>
        <dbReference type="ChEBI" id="CHEBI:60240"/>
        <label>1</label>
    </ligand>
</feature>
<evidence type="ECO:0000256" key="4">
    <source>
        <dbReference type="ARBA" id="ARBA00022723"/>
    </source>
</evidence>
<feature type="binding site" evidence="5">
    <location>
        <position position="230"/>
    </location>
    <ligand>
        <name>a divalent metal cation</name>
        <dbReference type="ChEBI" id="CHEBI:60240"/>
        <label>1</label>
    </ligand>
</feature>
<dbReference type="OrthoDB" id="9792792at2"/>
<keyword evidence="7" id="KW-1185">Reference proteome</keyword>
<dbReference type="InterPro" id="IPR036069">
    <property type="entry name" value="DUF34/NIF3_sf"/>
</dbReference>
<protein>
    <recommendedName>
        <fullName evidence="3">GTP cyclohydrolase 1 type 2 homolog</fullName>
    </recommendedName>
</protein>
<keyword evidence="4 5" id="KW-0479">Metal-binding</keyword>
<dbReference type="PANTHER" id="PTHR13799">
    <property type="entry name" value="NGG1 INTERACTING FACTOR 3"/>
    <property type="match status" value="1"/>
</dbReference>
<dbReference type="NCBIfam" id="TIGR00486">
    <property type="entry name" value="YbgI_SA1388"/>
    <property type="match status" value="1"/>
</dbReference>
<evidence type="ECO:0000313" key="6">
    <source>
        <dbReference type="EMBL" id="EPR44981.1"/>
    </source>
</evidence>
<organism evidence="6 7">
    <name type="scientific">Desulfococcus multivorans DSM 2059</name>
    <dbReference type="NCBI Taxonomy" id="1121405"/>
    <lineage>
        <taxon>Bacteria</taxon>
        <taxon>Pseudomonadati</taxon>
        <taxon>Thermodesulfobacteriota</taxon>
        <taxon>Desulfobacteria</taxon>
        <taxon>Desulfobacterales</taxon>
        <taxon>Desulfococcaceae</taxon>
        <taxon>Desulfococcus</taxon>
    </lineage>
</organism>
<dbReference type="RefSeq" id="WP_020875208.1">
    <property type="nucleotide sequence ID" value="NZ_ATHJ01000011.1"/>
</dbReference>
<comment type="caution">
    <text evidence="6">The sequence shown here is derived from an EMBL/GenBank/DDBJ whole genome shotgun (WGS) entry which is preliminary data.</text>
</comment>
<dbReference type="InterPro" id="IPR002678">
    <property type="entry name" value="DUF34/NIF3"/>
</dbReference>
<feature type="binding site" evidence="5">
    <location>
        <position position="66"/>
    </location>
    <ligand>
        <name>a divalent metal cation</name>
        <dbReference type="ChEBI" id="CHEBI:60240"/>
        <label>1</label>
    </ligand>
</feature>
<comment type="subunit">
    <text evidence="2">Homohexamer.</text>
</comment>
<dbReference type="EMBL" id="ATHJ01000011">
    <property type="protein sequence ID" value="EPR44981.1"/>
    <property type="molecule type" value="Genomic_DNA"/>
</dbReference>
<dbReference type="Gene3D" id="3.40.1390.30">
    <property type="entry name" value="NIF3 (NGG1p interacting factor 3)-like"/>
    <property type="match status" value="2"/>
</dbReference>
<feature type="binding site" evidence="5">
    <location>
        <position position="67"/>
    </location>
    <ligand>
        <name>a divalent metal cation</name>
        <dbReference type="ChEBI" id="CHEBI:60240"/>
        <label>1</label>
    </ligand>
</feature>
<dbReference type="PANTHER" id="PTHR13799:SF14">
    <property type="entry name" value="GTP CYCLOHYDROLASE 1 TYPE 2 HOMOLOG"/>
    <property type="match status" value="1"/>
</dbReference>
<reference evidence="6 7" key="1">
    <citation type="journal article" date="2013" name="Genome Announc.">
        <title>Draft genome sequences for three mercury-methylating, sulfate-reducing bacteria.</title>
        <authorList>
            <person name="Brown S.D."/>
            <person name="Hurt R.A.Jr."/>
            <person name="Gilmour C.C."/>
            <person name="Elias D.A."/>
        </authorList>
    </citation>
    <scope>NUCLEOTIDE SEQUENCE [LARGE SCALE GENOMIC DNA]</scope>
    <source>
        <strain evidence="6 7">DSM 2059</strain>
    </source>
</reference>
<dbReference type="Pfam" id="PF01784">
    <property type="entry name" value="DUF34_NIF3"/>
    <property type="match status" value="1"/>
</dbReference>
<dbReference type="STRING" id="897.B2D07_11975"/>
<dbReference type="AlphaFoldDB" id="S7U630"/>
<evidence type="ECO:0000256" key="2">
    <source>
        <dbReference type="ARBA" id="ARBA00011643"/>
    </source>
</evidence>
<evidence type="ECO:0000313" key="7">
    <source>
        <dbReference type="Proteomes" id="UP000014977"/>
    </source>
</evidence>
<feature type="binding site" evidence="5">
    <location>
        <position position="105"/>
    </location>
    <ligand>
        <name>a divalent metal cation</name>
        <dbReference type="ChEBI" id="CHEBI:60240"/>
        <label>1</label>
    </ligand>
</feature>
<dbReference type="Proteomes" id="UP000014977">
    <property type="component" value="Unassembled WGS sequence"/>
</dbReference>
<sequence length="267" mass="28339">MTVTVADLIDIMDQIAPPDLAEEWDNAGLQIGRKDWPVKRVWVSLDPIPLVVSAACDAGIDLLITHHPLIFKAPKSIDFATPLGRIIQQSACCRLSIYSAHTNLDAAADGINDILADQLKMTDTIPLVEGSAGTGTGIGRVGTLARPTTLGALAREIKETIKVPALKYTGSKDLPVRRAAVCSGSGSSLMGAFFASGADVYVSGDLKYHDARDVEAAGLGLIDVGHFASEHLIVDILVERLTAEAKKRSMPLSIEACPLETDPFVSI</sequence>
<dbReference type="SUPFAM" id="SSF102705">
    <property type="entry name" value="NIF3 (NGG1p interacting factor 3)-like"/>
    <property type="match status" value="1"/>
</dbReference>
<evidence type="ECO:0000256" key="3">
    <source>
        <dbReference type="ARBA" id="ARBA00022112"/>
    </source>
</evidence>
<gene>
    <name evidence="6" type="ORF">dsmv_1017</name>
</gene>
<accession>S7U630</accession>
<evidence type="ECO:0000256" key="5">
    <source>
        <dbReference type="PIRSR" id="PIRSR602678-1"/>
    </source>
</evidence>
<dbReference type="GO" id="GO:0046872">
    <property type="term" value="F:metal ion binding"/>
    <property type="evidence" value="ECO:0007669"/>
    <property type="project" value="UniProtKB-KW"/>
</dbReference>
<dbReference type="eggNOG" id="COG0327">
    <property type="taxonomic scope" value="Bacteria"/>
</dbReference>
<dbReference type="GO" id="GO:0005737">
    <property type="term" value="C:cytoplasm"/>
    <property type="evidence" value="ECO:0007669"/>
    <property type="project" value="TreeGrafter"/>
</dbReference>
<comment type="similarity">
    <text evidence="1">Belongs to the GTP cyclohydrolase I type 2/NIF3 family.</text>
</comment>
<evidence type="ECO:0000256" key="1">
    <source>
        <dbReference type="ARBA" id="ARBA00006964"/>
    </source>
</evidence>
<dbReference type="PATRIC" id="fig|1121405.3.peg.177"/>
<name>S7U630_DESML</name>
<proteinExistence type="inferred from homology"/>